<dbReference type="KEGG" id="sper:EW093_16905"/>
<dbReference type="SMART" id="SM00642">
    <property type="entry name" value="Aamy"/>
    <property type="match status" value="1"/>
</dbReference>
<dbReference type="OrthoDB" id="9761875at2"/>
<dbReference type="PANTHER" id="PTHR10357">
    <property type="entry name" value="ALPHA-AMYLASE FAMILY MEMBER"/>
    <property type="match status" value="1"/>
</dbReference>
<dbReference type="Proteomes" id="UP000323824">
    <property type="component" value="Chromosome"/>
</dbReference>
<dbReference type="Pfam" id="PF00128">
    <property type="entry name" value="Alpha-amylase"/>
    <property type="match status" value="2"/>
</dbReference>
<evidence type="ECO:0000259" key="1">
    <source>
        <dbReference type="SMART" id="SM00642"/>
    </source>
</evidence>
<feature type="domain" description="Glycosyl hydrolase family 13 catalytic" evidence="1">
    <location>
        <begin position="10"/>
        <end position="345"/>
    </location>
</feature>
<protein>
    <submittedName>
        <fullName evidence="2">Alpha-amylase</fullName>
    </submittedName>
</protein>
<reference evidence="2 3" key="2">
    <citation type="submission" date="2019-09" db="EMBL/GenBank/DDBJ databases">
        <title>Complete Genome Sequence and Methylome Analysis of free living Spirochaetas.</title>
        <authorList>
            <person name="Leshcheva N."/>
            <person name="Mikheeva N."/>
        </authorList>
    </citation>
    <scope>NUCLEOTIDE SEQUENCE [LARGE SCALE GENOMIC DNA]</scope>
    <source>
        <strain evidence="2 3">P</strain>
    </source>
</reference>
<organism evidence="2 3">
    <name type="scientific">Thiospirochaeta perfilievii</name>
    <dbReference type="NCBI Taxonomy" id="252967"/>
    <lineage>
        <taxon>Bacteria</taxon>
        <taxon>Pseudomonadati</taxon>
        <taxon>Spirochaetota</taxon>
        <taxon>Spirochaetia</taxon>
        <taxon>Spirochaetales</taxon>
        <taxon>Spirochaetaceae</taxon>
        <taxon>Thiospirochaeta</taxon>
    </lineage>
</organism>
<dbReference type="SUPFAM" id="SSF51445">
    <property type="entry name" value="(Trans)glycosidases"/>
    <property type="match status" value="1"/>
</dbReference>
<dbReference type="GO" id="GO:0004556">
    <property type="term" value="F:alpha-amylase activity"/>
    <property type="evidence" value="ECO:0007669"/>
    <property type="project" value="TreeGrafter"/>
</dbReference>
<sequence length="427" mass="49655">MDRSRLKSQSIYSVSIRNHSKSGDIQGLIDDLPRIKDLGVNIIWILPHYPIGKENRRGDIGSPYSVSDYFSVNPELGGLNDFKNLIDRCHEHGLKIIIDIVFNHVSCDSVVVLEHPEWILQNEKNQMIGKIPDWDDVYDLDFSNSELKNYLIEVLHYWAELNIDGFRCDVASVVPLSFWSMAKDTLSSDHRDLIWIAESVDKEFISFIRHNGYVCHSDSELYNVFDILYDYDIQYSLEGYIQGDIPFQKFIDERRNQEIIYPVDYLKLRFLENNNTIRAAKLIKDDYLLINWKAFSLFEKGVPLIYAGEEYKISQKVNILSNETINWTDIDASFYDMIKKILSIDHMDIVKNGIYTINALADNCVHLRYRAEGETLHGIFNFGKKDRNIKVEVLKGDYLNIVTGENFSIDHEKLNLKKAPYIFKSIP</sequence>
<dbReference type="EMBL" id="CP035807">
    <property type="protein sequence ID" value="QEN06297.1"/>
    <property type="molecule type" value="Genomic_DNA"/>
</dbReference>
<reference evidence="2 3" key="1">
    <citation type="submission" date="2019-02" db="EMBL/GenBank/DDBJ databases">
        <authorList>
            <person name="Fomenkov A."/>
            <person name="Dubinina G."/>
            <person name="Grabovich M."/>
            <person name="Vincze T."/>
            <person name="Roberts R.J."/>
        </authorList>
    </citation>
    <scope>NUCLEOTIDE SEQUENCE [LARGE SCALE GENOMIC DNA]</scope>
    <source>
        <strain evidence="2 3">P</strain>
    </source>
</reference>
<dbReference type="PANTHER" id="PTHR10357:SF205">
    <property type="entry name" value="O-GLYCOSYL HYDROLASE FAMILY 13"/>
    <property type="match status" value="1"/>
</dbReference>
<dbReference type="InterPro" id="IPR017853">
    <property type="entry name" value="GH"/>
</dbReference>
<proteinExistence type="predicted"/>
<accession>A0A5C1QFV1</accession>
<dbReference type="Pfam" id="PF18612">
    <property type="entry name" value="Bac_A_amyl_C"/>
    <property type="match status" value="1"/>
</dbReference>
<dbReference type="InterPro" id="IPR041331">
    <property type="entry name" value="Bac_A_amyl_C"/>
</dbReference>
<dbReference type="GO" id="GO:0009313">
    <property type="term" value="P:oligosaccharide catabolic process"/>
    <property type="evidence" value="ECO:0007669"/>
    <property type="project" value="TreeGrafter"/>
</dbReference>
<keyword evidence="3" id="KW-1185">Reference proteome</keyword>
<gene>
    <name evidence="2" type="ORF">EW093_16905</name>
</gene>
<dbReference type="Gene3D" id="3.20.20.80">
    <property type="entry name" value="Glycosidases"/>
    <property type="match status" value="1"/>
</dbReference>
<dbReference type="InterPro" id="IPR006047">
    <property type="entry name" value="GH13_cat_dom"/>
</dbReference>
<dbReference type="CDD" id="cd11313">
    <property type="entry name" value="AmyAc_arch_bac_AmyA"/>
    <property type="match status" value="1"/>
</dbReference>
<evidence type="ECO:0000313" key="3">
    <source>
        <dbReference type="Proteomes" id="UP000323824"/>
    </source>
</evidence>
<dbReference type="AlphaFoldDB" id="A0A5C1QFV1"/>
<dbReference type="RefSeq" id="WP_149569523.1">
    <property type="nucleotide sequence ID" value="NZ_CP035807.1"/>
</dbReference>
<name>A0A5C1QFV1_9SPIO</name>
<evidence type="ECO:0000313" key="2">
    <source>
        <dbReference type="EMBL" id="QEN06297.1"/>
    </source>
</evidence>